<evidence type="ECO:0000256" key="3">
    <source>
        <dbReference type="ARBA" id="ARBA00022618"/>
    </source>
</evidence>
<dbReference type="Proteomes" id="UP001652394">
    <property type="component" value="Unassembled WGS sequence"/>
</dbReference>
<dbReference type="InterPro" id="IPR005215">
    <property type="entry name" value="Trig_fac"/>
</dbReference>
<dbReference type="Pfam" id="PF00254">
    <property type="entry name" value="FKBP_C"/>
    <property type="match status" value="1"/>
</dbReference>
<keyword evidence="3" id="KW-0132">Cell division</keyword>
<evidence type="ECO:0000313" key="11">
    <source>
        <dbReference type="Proteomes" id="UP001652394"/>
    </source>
</evidence>
<feature type="chain" id="PRO_5046663705" description="peptidylprolyl isomerase" evidence="8">
    <location>
        <begin position="23"/>
        <end position="360"/>
    </location>
</feature>
<feature type="domain" description="PPIase FKBP-type" evidence="9">
    <location>
        <begin position="78"/>
        <end position="172"/>
    </location>
</feature>
<keyword evidence="4 7" id="KW-0697">Rotamase</keyword>
<evidence type="ECO:0000256" key="4">
    <source>
        <dbReference type="ARBA" id="ARBA00023110"/>
    </source>
</evidence>
<evidence type="ECO:0000256" key="1">
    <source>
        <dbReference type="ARBA" id="ARBA00000971"/>
    </source>
</evidence>
<feature type="signal peptide" evidence="8">
    <location>
        <begin position="1"/>
        <end position="22"/>
    </location>
</feature>
<proteinExistence type="predicted"/>
<evidence type="ECO:0000256" key="8">
    <source>
        <dbReference type="SAM" id="SignalP"/>
    </source>
</evidence>
<keyword evidence="6" id="KW-0131">Cell cycle</keyword>
<dbReference type="InterPro" id="IPR008880">
    <property type="entry name" value="Trigger_fac_C"/>
</dbReference>
<dbReference type="Gene3D" id="1.10.3120.10">
    <property type="entry name" value="Trigger factor, C-terminal domain"/>
    <property type="match status" value="1"/>
</dbReference>
<dbReference type="RefSeq" id="WP_059067472.1">
    <property type="nucleotide sequence ID" value="NZ_JAOQJX010000001.1"/>
</dbReference>
<dbReference type="GO" id="GO:0003755">
    <property type="term" value="F:peptidyl-prolyl cis-trans isomerase activity"/>
    <property type="evidence" value="ECO:0007669"/>
    <property type="project" value="UniProtKB-EC"/>
</dbReference>
<keyword evidence="8" id="KW-0732">Signal</keyword>
<dbReference type="InterPro" id="IPR037041">
    <property type="entry name" value="Trigger_fac_C_sf"/>
</dbReference>
<keyword evidence="5 7" id="KW-0413">Isomerase</keyword>
<evidence type="ECO:0000259" key="9">
    <source>
        <dbReference type="PROSITE" id="PS50059"/>
    </source>
</evidence>
<comment type="subcellular location">
    <subcellularLocation>
        <location evidence="2">Cytoplasm</location>
    </subcellularLocation>
</comment>
<dbReference type="EMBL" id="JAOQJX010000001">
    <property type="protein sequence ID" value="MCU6746115.1"/>
    <property type="molecule type" value="Genomic_DNA"/>
</dbReference>
<evidence type="ECO:0000256" key="5">
    <source>
        <dbReference type="ARBA" id="ARBA00023235"/>
    </source>
</evidence>
<dbReference type="SUPFAM" id="SSF109998">
    <property type="entry name" value="Triger factor/SurA peptide-binding domain-like"/>
    <property type="match status" value="1"/>
</dbReference>
<accession>A0ABT2T769</accession>
<name>A0ABT2T769_9FIRM</name>
<dbReference type="InterPro" id="IPR027304">
    <property type="entry name" value="Trigger_fact/SurA_dom_sf"/>
</dbReference>
<sequence>MKKKIVAIMVSMMLAVSVIGCSGEISNDYVTITQYKDLEVPQAASTEITEEKVTNVIQSNLELAAEKETITDRAAQDGDTVNMDYTGTVDGVAFEGGTAAGATIELGENNGYIGATGDYKGFAEQIVGHSTGEEFDITVQFPEEYNAELAGKVANFHIKINEIYQMKTPELTDAWVKENSEKSKTVEEYKKEIKKQLEDENQESVDGELQNAVMEVFLEKVEVKKYPKGEVEEQIQQVTDYYKEIAGAYGMEFEDFLTTYMNGMTLEEFNKQAEEAAQNVVKRNEAVKLLAEKKHLEPSEKEYEEAIKKYAEEAGAEDLDAFKEQYGEEVLKQTVLLEKVAKYLADNCIQVESSTTEETK</sequence>
<dbReference type="InterPro" id="IPR046357">
    <property type="entry name" value="PPIase_dom_sf"/>
</dbReference>
<evidence type="ECO:0000256" key="2">
    <source>
        <dbReference type="ARBA" id="ARBA00004496"/>
    </source>
</evidence>
<dbReference type="InterPro" id="IPR001179">
    <property type="entry name" value="PPIase_FKBP_dom"/>
</dbReference>
<dbReference type="NCBIfam" id="TIGR00115">
    <property type="entry name" value="tig"/>
    <property type="match status" value="1"/>
</dbReference>
<dbReference type="PROSITE" id="PS51257">
    <property type="entry name" value="PROKAR_LIPOPROTEIN"/>
    <property type="match status" value="1"/>
</dbReference>
<dbReference type="Pfam" id="PF05698">
    <property type="entry name" value="Trigger_C"/>
    <property type="match status" value="1"/>
</dbReference>
<dbReference type="PROSITE" id="PS50059">
    <property type="entry name" value="FKBP_PPIASE"/>
    <property type="match status" value="1"/>
</dbReference>
<dbReference type="EC" id="5.2.1.8" evidence="7"/>
<comment type="caution">
    <text evidence="10">The sequence shown here is derived from an EMBL/GenBank/DDBJ whole genome shotgun (WGS) entry which is preliminary data.</text>
</comment>
<evidence type="ECO:0000256" key="6">
    <source>
        <dbReference type="ARBA" id="ARBA00023306"/>
    </source>
</evidence>
<reference evidence="10 11" key="1">
    <citation type="journal article" date="2021" name="ISME Commun">
        <title>Automated analysis of genomic sequences facilitates high-throughput and comprehensive description of bacteria.</title>
        <authorList>
            <person name="Hitch T.C.A."/>
        </authorList>
    </citation>
    <scope>NUCLEOTIDE SEQUENCE [LARGE SCALE GENOMIC DNA]</scope>
    <source>
        <strain evidence="10 11">H2_18</strain>
    </source>
</reference>
<comment type="catalytic activity">
    <reaction evidence="1 7">
        <text>[protein]-peptidylproline (omega=180) = [protein]-peptidylproline (omega=0)</text>
        <dbReference type="Rhea" id="RHEA:16237"/>
        <dbReference type="Rhea" id="RHEA-COMP:10747"/>
        <dbReference type="Rhea" id="RHEA-COMP:10748"/>
        <dbReference type="ChEBI" id="CHEBI:83833"/>
        <dbReference type="ChEBI" id="CHEBI:83834"/>
        <dbReference type="EC" id="5.2.1.8"/>
    </reaction>
</comment>
<gene>
    <name evidence="10" type="primary">tig</name>
    <name evidence="10" type="ORF">OCV51_00315</name>
</gene>
<keyword evidence="11" id="KW-1185">Reference proteome</keyword>
<protein>
    <recommendedName>
        <fullName evidence="7">peptidylprolyl isomerase</fullName>
        <ecNumber evidence="7">5.2.1.8</ecNumber>
    </recommendedName>
</protein>
<dbReference type="Gene3D" id="3.10.50.40">
    <property type="match status" value="1"/>
</dbReference>
<organism evidence="10 11">
    <name type="scientific">Faecalicatena acetigenes</name>
    <dbReference type="NCBI Taxonomy" id="2981790"/>
    <lineage>
        <taxon>Bacteria</taxon>
        <taxon>Bacillati</taxon>
        <taxon>Bacillota</taxon>
        <taxon>Clostridia</taxon>
        <taxon>Lachnospirales</taxon>
        <taxon>Lachnospiraceae</taxon>
        <taxon>Faecalicatena</taxon>
    </lineage>
</organism>
<evidence type="ECO:0000313" key="10">
    <source>
        <dbReference type="EMBL" id="MCU6746115.1"/>
    </source>
</evidence>
<dbReference type="SUPFAM" id="SSF54534">
    <property type="entry name" value="FKBP-like"/>
    <property type="match status" value="1"/>
</dbReference>
<evidence type="ECO:0000256" key="7">
    <source>
        <dbReference type="PROSITE-ProRule" id="PRU00277"/>
    </source>
</evidence>